<protein>
    <submittedName>
        <fullName evidence="1">Uncharacterized protein</fullName>
    </submittedName>
</protein>
<dbReference type="EMBL" id="GEZM01049223">
    <property type="protein sequence ID" value="JAV76031.1"/>
    <property type="molecule type" value="Transcribed_RNA"/>
</dbReference>
<name>A0A1Y1LST1_PHOPY</name>
<proteinExistence type="predicted"/>
<organism evidence="1">
    <name type="scientific">Photinus pyralis</name>
    <name type="common">Common eastern firefly</name>
    <name type="synonym">Lampyris pyralis</name>
    <dbReference type="NCBI Taxonomy" id="7054"/>
    <lineage>
        <taxon>Eukaryota</taxon>
        <taxon>Metazoa</taxon>
        <taxon>Ecdysozoa</taxon>
        <taxon>Arthropoda</taxon>
        <taxon>Hexapoda</taxon>
        <taxon>Insecta</taxon>
        <taxon>Pterygota</taxon>
        <taxon>Neoptera</taxon>
        <taxon>Endopterygota</taxon>
        <taxon>Coleoptera</taxon>
        <taxon>Polyphaga</taxon>
        <taxon>Elateriformia</taxon>
        <taxon>Elateroidea</taxon>
        <taxon>Lampyridae</taxon>
        <taxon>Lampyrinae</taxon>
        <taxon>Photinus</taxon>
    </lineage>
</organism>
<reference evidence="1" key="1">
    <citation type="journal article" date="2016" name="Sci. Rep.">
        <title>Molecular characterization of firefly nuptial gifts: a multi-omics approach sheds light on postcopulatory sexual selection.</title>
        <authorList>
            <person name="Al-Wathiqui N."/>
            <person name="Fallon T.R."/>
            <person name="South A."/>
            <person name="Weng J.K."/>
            <person name="Lewis S.M."/>
        </authorList>
    </citation>
    <scope>NUCLEOTIDE SEQUENCE</scope>
</reference>
<accession>A0A1Y1LST1</accession>
<evidence type="ECO:0000313" key="1">
    <source>
        <dbReference type="EMBL" id="JAV76031.1"/>
    </source>
</evidence>
<dbReference type="AlphaFoldDB" id="A0A1Y1LST1"/>
<dbReference type="InterPro" id="IPR046670">
    <property type="entry name" value="DUF6540"/>
</dbReference>
<sequence>MPTIVYVAIYDVYDDRDPNHWAMYLKNSKKGHVILQVNDDKGGVGYYVATPIYGKEPDRSARHKESFAVGQISSSNHENAVDAIIKTPVDNQSDTWNCQAWVEEALDGLEQAGLFEWDKKGKEKMLRKRQYWQ</sequence>
<dbReference type="Pfam" id="PF20174">
    <property type="entry name" value="DUF6540"/>
    <property type="match status" value="1"/>
</dbReference>